<name>A0A8H4SUZ4_9HYPO</name>
<protein>
    <submittedName>
        <fullName evidence="2">Uncharacterized protein</fullName>
    </submittedName>
</protein>
<feature type="compositionally biased region" description="Polar residues" evidence="1">
    <location>
        <begin position="505"/>
        <end position="529"/>
    </location>
</feature>
<keyword evidence="3" id="KW-1185">Reference proteome</keyword>
<evidence type="ECO:0000313" key="2">
    <source>
        <dbReference type="EMBL" id="KAF4946031.1"/>
    </source>
</evidence>
<feature type="compositionally biased region" description="Polar residues" evidence="1">
    <location>
        <begin position="552"/>
        <end position="562"/>
    </location>
</feature>
<proteinExistence type="predicted"/>
<feature type="region of interest" description="Disordered" evidence="1">
    <location>
        <begin position="472"/>
        <end position="562"/>
    </location>
</feature>
<reference evidence="2" key="1">
    <citation type="journal article" date="2020" name="BMC Genomics">
        <title>Correction to: Identification and distribution of gene clusters required for synthesis of sphingolipid metabolism inhibitors in diverse species of the filamentous fungus Fusarium.</title>
        <authorList>
            <person name="Kim H.S."/>
            <person name="Lohmar J.M."/>
            <person name="Busman M."/>
            <person name="Brown D.W."/>
            <person name="Naumann T.A."/>
            <person name="Divon H.H."/>
            <person name="Lysoe E."/>
            <person name="Uhlig S."/>
            <person name="Proctor R.H."/>
        </authorList>
    </citation>
    <scope>NUCLEOTIDE SEQUENCE</scope>
    <source>
        <strain evidence="2">NRRL 45417</strain>
    </source>
</reference>
<accession>A0A8H4SUZ4</accession>
<dbReference type="AlphaFoldDB" id="A0A8H4SUZ4"/>
<sequence>MSWKRTSLAETGFFYDEDLKQEDIARFPAHVKSLEQAMLDFTCQELDPPTGKDLHIQREAERLANGGFSEARWVDFFRTFFFNPLLKQASVSGGRSRMSSRCQYYYDSMVFDTDSMWVAFNKNDEKNELVKTPKPDLVFYLPMYHLDTHIPAITDHEAQQWHKASTPSLVEPFSWSTLRKLHVHGLLATPFKIFSSKEHEVTQEPQEPQEPQESEEPQKPQNPQKSQETEEPEEPQKPQKPQEPQERDLSCFPWLIVEFKKAERTPAELERLQEVVYCQAANASGCAVTLNRNAAKYAVRLPDEAQVPPVASVTTVGSQVKVWITFFAKDFMACHYKEGLKERLHRFKKGYRMQCIWTGDMTEPRDIVNFRTILENTYTWAKRVFKPLIATYIDQWKSACAIDIPIPANTEKERRQQRLELPRCALRLALASLDTQPSLKSHDDSFCYVTNGLIDLCDRFVQDVDRVIEEELKRSSGEKPRASSCKNTRRRARTPSEPTPKLIQANETDSNGPKRNGNMDSQPKQSGTPDSADITPLSAPRRSPRLEPRSKPQPSLEINSRVETVSSSLRVAMAAGAPKRRQSQSKYLAPPIESELFDIVADDDVSLVSLSQDVA</sequence>
<evidence type="ECO:0000256" key="1">
    <source>
        <dbReference type="SAM" id="MobiDB-lite"/>
    </source>
</evidence>
<reference evidence="2" key="2">
    <citation type="submission" date="2020-05" db="EMBL/GenBank/DDBJ databases">
        <authorList>
            <person name="Kim H.-S."/>
            <person name="Proctor R.H."/>
            <person name="Brown D.W."/>
        </authorList>
    </citation>
    <scope>NUCLEOTIDE SEQUENCE</scope>
    <source>
        <strain evidence="2">NRRL 45417</strain>
    </source>
</reference>
<dbReference type="Proteomes" id="UP000604273">
    <property type="component" value="Unassembled WGS sequence"/>
</dbReference>
<dbReference type="EMBL" id="JABFAI010000342">
    <property type="protein sequence ID" value="KAF4946031.1"/>
    <property type="molecule type" value="Genomic_DNA"/>
</dbReference>
<gene>
    <name evidence="2" type="ORF">FGADI_11535</name>
</gene>
<feature type="compositionally biased region" description="Basic and acidic residues" evidence="1">
    <location>
        <begin position="472"/>
        <end position="481"/>
    </location>
</feature>
<dbReference type="OrthoDB" id="5081713at2759"/>
<comment type="caution">
    <text evidence="2">The sequence shown here is derived from an EMBL/GenBank/DDBJ whole genome shotgun (WGS) entry which is preliminary data.</text>
</comment>
<organism evidence="2 3">
    <name type="scientific">Fusarium gaditjirri</name>
    <dbReference type="NCBI Taxonomy" id="282569"/>
    <lineage>
        <taxon>Eukaryota</taxon>
        <taxon>Fungi</taxon>
        <taxon>Dikarya</taxon>
        <taxon>Ascomycota</taxon>
        <taxon>Pezizomycotina</taxon>
        <taxon>Sordariomycetes</taxon>
        <taxon>Hypocreomycetidae</taxon>
        <taxon>Hypocreales</taxon>
        <taxon>Nectriaceae</taxon>
        <taxon>Fusarium</taxon>
        <taxon>Fusarium nisikadoi species complex</taxon>
    </lineage>
</organism>
<feature type="region of interest" description="Disordered" evidence="1">
    <location>
        <begin position="198"/>
        <end position="247"/>
    </location>
</feature>
<evidence type="ECO:0000313" key="3">
    <source>
        <dbReference type="Proteomes" id="UP000604273"/>
    </source>
</evidence>